<dbReference type="Gene3D" id="3.40.50.300">
    <property type="entry name" value="P-loop containing nucleotide triphosphate hydrolases"/>
    <property type="match status" value="1"/>
</dbReference>
<reference evidence="2" key="1">
    <citation type="journal article" date="2019" name="MBio">
        <title>Virus Genomes from Deep Sea Sediments Expand the Ocean Megavirome and Support Independent Origins of Viral Gigantism.</title>
        <authorList>
            <person name="Backstrom D."/>
            <person name="Yutin N."/>
            <person name="Jorgensen S.L."/>
            <person name="Dharamshi J."/>
            <person name="Homa F."/>
            <person name="Zaremba-Niedwiedzka K."/>
            <person name="Spang A."/>
            <person name="Wolf Y.I."/>
            <person name="Koonin E.V."/>
            <person name="Ettema T.J."/>
        </authorList>
    </citation>
    <scope>NUCLEOTIDE SEQUENCE</scope>
</reference>
<accession>A0A481YU72</accession>
<organism evidence="2">
    <name type="scientific">Marseillevirus LCMAC103</name>
    <dbReference type="NCBI Taxonomy" id="2506604"/>
    <lineage>
        <taxon>Viruses</taxon>
        <taxon>Varidnaviria</taxon>
        <taxon>Bamfordvirae</taxon>
        <taxon>Nucleocytoviricota</taxon>
        <taxon>Megaviricetes</taxon>
        <taxon>Pimascovirales</taxon>
        <taxon>Pimascovirales incertae sedis</taxon>
        <taxon>Marseilleviridae</taxon>
    </lineage>
</organism>
<dbReference type="InterPro" id="IPR027417">
    <property type="entry name" value="P-loop_NTPase"/>
</dbReference>
<gene>
    <name evidence="2" type="ORF">LCMAC103_01910</name>
</gene>
<dbReference type="InterPro" id="IPR006073">
    <property type="entry name" value="GTP-bd"/>
</dbReference>
<dbReference type="SUPFAM" id="SSF52540">
    <property type="entry name" value="P-loop containing nucleoside triphosphate hydrolases"/>
    <property type="match status" value="1"/>
</dbReference>
<dbReference type="EMBL" id="MK500337">
    <property type="protein sequence ID" value="QBK86853.1"/>
    <property type="molecule type" value="Genomic_DNA"/>
</dbReference>
<evidence type="ECO:0000259" key="1">
    <source>
        <dbReference type="Pfam" id="PF01926"/>
    </source>
</evidence>
<name>A0A481YU72_9VIRU</name>
<dbReference type="GO" id="GO:0005525">
    <property type="term" value="F:GTP binding"/>
    <property type="evidence" value="ECO:0007669"/>
    <property type="project" value="InterPro"/>
</dbReference>
<feature type="domain" description="G" evidence="1">
    <location>
        <begin position="13"/>
        <end position="86"/>
    </location>
</feature>
<sequence>MSEKKIDLDVDTNVVFVGNPGSGKSTIVNAYIGRIVSQAGFSSDGHGLTKNVTSFVCTRAQQKPVMLVDTPGLNDIGNMRRATYEIVKGLTRDGMLKVIFVITLETGRLRSADVATINVVCNAIQTPFECGVIVNKLSRVGIATLQKSREIFDLLESQLKNKPSAYHLVEFDIGAFEEPDVMLSEPSQKALRQFVDSLRGARIESIEKIPVMEAKAATSRWCAIM</sequence>
<proteinExistence type="predicted"/>
<evidence type="ECO:0000313" key="2">
    <source>
        <dbReference type="EMBL" id="QBK86853.1"/>
    </source>
</evidence>
<protein>
    <submittedName>
        <fullName evidence="2">AIG1 family protein</fullName>
    </submittedName>
</protein>
<dbReference type="Pfam" id="PF01926">
    <property type="entry name" value="MMR_HSR1"/>
    <property type="match status" value="1"/>
</dbReference>